<keyword evidence="8" id="KW-0472">Membrane</keyword>
<dbReference type="Pfam" id="PF02518">
    <property type="entry name" value="HATPase_c"/>
    <property type="match status" value="1"/>
</dbReference>
<dbReference type="InterPro" id="IPR036097">
    <property type="entry name" value="HisK_dim/P_sf"/>
</dbReference>
<evidence type="ECO:0000256" key="1">
    <source>
        <dbReference type="ARBA" id="ARBA00000085"/>
    </source>
</evidence>
<comment type="caution">
    <text evidence="11">The sequence shown here is derived from an EMBL/GenBank/DDBJ whole genome shotgun (WGS) entry which is preliminary data.</text>
</comment>
<dbReference type="Gene3D" id="3.40.50.2300">
    <property type="match status" value="1"/>
</dbReference>
<dbReference type="InterPro" id="IPR011006">
    <property type="entry name" value="CheY-like_superfamily"/>
</dbReference>
<dbReference type="PANTHER" id="PTHR43047:SF66">
    <property type="entry name" value="HISKA"/>
    <property type="match status" value="1"/>
</dbReference>
<dbReference type="GO" id="GO:0005886">
    <property type="term" value="C:plasma membrane"/>
    <property type="evidence" value="ECO:0007669"/>
    <property type="project" value="TreeGrafter"/>
</dbReference>
<feature type="compositionally biased region" description="Basic and acidic residues" evidence="7">
    <location>
        <begin position="40"/>
        <end position="57"/>
    </location>
</feature>
<dbReference type="SMART" id="SM00388">
    <property type="entry name" value="HisKA"/>
    <property type="match status" value="1"/>
</dbReference>
<feature type="transmembrane region" description="Helical" evidence="8">
    <location>
        <begin position="381"/>
        <end position="401"/>
    </location>
</feature>
<dbReference type="PROSITE" id="PS50110">
    <property type="entry name" value="RESPONSE_REGULATORY"/>
    <property type="match status" value="1"/>
</dbReference>
<dbReference type="Proteomes" id="UP000279236">
    <property type="component" value="Unassembled WGS sequence"/>
</dbReference>
<dbReference type="PANTHER" id="PTHR43047">
    <property type="entry name" value="TWO-COMPONENT HISTIDINE PROTEIN KINASE"/>
    <property type="match status" value="1"/>
</dbReference>
<dbReference type="GeneID" id="39591917"/>
<sequence length="1039" mass="114057">MPDLGTPSRSDETSYSGSERVVSPLSTIPSKTSSVGVAPRRRDSDRWTTHRGVERPRFGHHGIIWDGTLESLPPVDAADGPASSNSGSVPRPSLTSRPTCPTGSGLFAKLPRRGLSSSQPTSSGGADDVGGEDSGPVSVVVVDNDIALLAHAAKKYTYEDEMGETGDEGSVDSDVPPDADPVLYNPPSIPSTKRTLARWKQAWIRHVWEPFCDFCEQRFPDPERETAFLKETWRVEKRSAMACAIFLVGYWVMSCALVTERSLFDYYAYVGICGIITLPLPVLIAINAPLKHPRLYQPMLVAAVWVWGYLIIIEMTGCHYFGVNTCTHNLYFALFGCVFGFPALAIILMRQNRLLHILAVTAWVIFSVALCLYNASVPLLFSRNWIALWIYHVMLAIHAYYRERSERQLFLLRQQLNAQFRSVQCAQAMERKAQQTTKRFVSYIFHEVRVPLNTALLAVQNLEGEGVFKDCAADDAEMVHGLNASLSLMEQVLNDVLSFTRMENGNLIQARKPFDFHKAINVVALSHRVQAEVAGVELVTELDPCIDALGGVFIGDDMRLRQITSNLVSNALKFTHRGSVRIVTKLVYPISQAAPPAPAPFGSERDPEKGCVGTEKRRHSAGNGVSSEKKPDGSHHPDRPAVLRIEVHDTGVGLRESDVQDNRLFSPYVQTEIGRRQGGKGSGLGLALVMQIVKLSGGRLGVDSEIKKGSVFWFELPYQVSTLPLARHDSITPSSPVQSLTAKMWLPGVSEMTTTPDDTAGGEGKQGETAPLSALVVDDDPLTRKLMTRMIKRLGHNVRTAENGVVALKMIRAANEHPSDKSLPFDVVFLDNQMPAMSGDEVAREVRNLGIQVYIVGCTGNALREDQDANQWARVARGWTGYYKTVAEWTAASDALIPPAYNLAFGALPPGVNPPPLDQVGPFARAALDQSFHKLVDAAAAFPKETRRVFDLSLLTGLLPVPPPRKPSAHNHPTTILARRVPTSKATVCPPAPRKTRKSVSARSHKLLPSSSERHRRTREAAGVSSRLVADMDRLDIHG</sequence>
<evidence type="ECO:0000256" key="2">
    <source>
        <dbReference type="ARBA" id="ARBA00012438"/>
    </source>
</evidence>
<feature type="transmembrane region" description="Helical" evidence="8">
    <location>
        <begin position="300"/>
        <end position="322"/>
    </location>
</feature>
<dbReference type="SMART" id="SM00448">
    <property type="entry name" value="REC"/>
    <property type="match status" value="1"/>
</dbReference>
<evidence type="ECO:0000259" key="9">
    <source>
        <dbReference type="PROSITE" id="PS50109"/>
    </source>
</evidence>
<feature type="compositionally biased region" description="Basic and acidic residues" evidence="7">
    <location>
        <begin position="627"/>
        <end position="640"/>
    </location>
</feature>
<dbReference type="EMBL" id="RSCE01000005">
    <property type="protein sequence ID" value="RSH82406.1"/>
    <property type="molecule type" value="Genomic_DNA"/>
</dbReference>
<evidence type="ECO:0000313" key="12">
    <source>
        <dbReference type="Proteomes" id="UP000279236"/>
    </source>
</evidence>
<evidence type="ECO:0000256" key="5">
    <source>
        <dbReference type="ARBA" id="ARBA00022777"/>
    </source>
</evidence>
<feature type="compositionally biased region" description="Polar residues" evidence="7">
    <location>
        <begin position="24"/>
        <end position="35"/>
    </location>
</feature>
<feature type="compositionally biased region" description="Polar residues" evidence="7">
    <location>
        <begin position="115"/>
        <end position="124"/>
    </location>
</feature>
<proteinExistence type="predicted"/>
<keyword evidence="12" id="KW-1185">Reference proteome</keyword>
<dbReference type="STRING" id="105984.A0A427XTY3"/>
<evidence type="ECO:0000256" key="4">
    <source>
        <dbReference type="ARBA" id="ARBA00022679"/>
    </source>
</evidence>
<dbReference type="SUPFAM" id="SSF52172">
    <property type="entry name" value="CheY-like"/>
    <property type="match status" value="1"/>
</dbReference>
<dbReference type="InterPro" id="IPR004358">
    <property type="entry name" value="Sig_transdc_His_kin-like_C"/>
</dbReference>
<dbReference type="CDD" id="cd17546">
    <property type="entry name" value="REC_hyHK_CKI1_RcsC-like"/>
    <property type="match status" value="1"/>
</dbReference>
<feature type="domain" description="Response regulatory" evidence="10">
    <location>
        <begin position="773"/>
        <end position="897"/>
    </location>
</feature>
<dbReference type="GO" id="GO:0009927">
    <property type="term" value="F:histidine phosphotransfer kinase activity"/>
    <property type="evidence" value="ECO:0007669"/>
    <property type="project" value="TreeGrafter"/>
</dbReference>
<protein>
    <recommendedName>
        <fullName evidence="2">histidine kinase</fullName>
        <ecNumber evidence="2">2.7.13.3</ecNumber>
    </recommendedName>
</protein>
<dbReference type="AlphaFoldDB" id="A0A427XTY3"/>
<dbReference type="SUPFAM" id="SSF47384">
    <property type="entry name" value="Homodimeric domain of signal transducing histidine kinase"/>
    <property type="match status" value="1"/>
</dbReference>
<dbReference type="RefSeq" id="XP_028476638.1">
    <property type="nucleotide sequence ID" value="XM_028622745.1"/>
</dbReference>
<accession>A0A427XTY3</accession>
<dbReference type="InterPro" id="IPR036890">
    <property type="entry name" value="HATPase_C_sf"/>
</dbReference>
<dbReference type="InterPro" id="IPR001789">
    <property type="entry name" value="Sig_transdc_resp-reg_receiver"/>
</dbReference>
<dbReference type="InterPro" id="IPR003594">
    <property type="entry name" value="HATPase_dom"/>
</dbReference>
<organism evidence="11 12">
    <name type="scientific">Apiotrichum porosum</name>
    <dbReference type="NCBI Taxonomy" id="105984"/>
    <lineage>
        <taxon>Eukaryota</taxon>
        <taxon>Fungi</taxon>
        <taxon>Dikarya</taxon>
        <taxon>Basidiomycota</taxon>
        <taxon>Agaricomycotina</taxon>
        <taxon>Tremellomycetes</taxon>
        <taxon>Trichosporonales</taxon>
        <taxon>Trichosporonaceae</taxon>
        <taxon>Apiotrichum</taxon>
    </lineage>
</organism>
<dbReference type="PRINTS" id="PR00344">
    <property type="entry name" value="BCTRLSENSOR"/>
</dbReference>
<feature type="transmembrane region" description="Helical" evidence="8">
    <location>
        <begin position="240"/>
        <end position="260"/>
    </location>
</feature>
<keyword evidence="8" id="KW-1133">Transmembrane helix</keyword>
<reference evidence="11 12" key="1">
    <citation type="submission" date="2018-11" db="EMBL/GenBank/DDBJ databases">
        <title>Genome sequence of Apiotrichum porosum DSM 27194.</title>
        <authorList>
            <person name="Aliyu H."/>
            <person name="Gorte O."/>
            <person name="Ochsenreither K."/>
        </authorList>
    </citation>
    <scope>NUCLEOTIDE SEQUENCE [LARGE SCALE GENOMIC DNA]</scope>
    <source>
        <strain evidence="11 12">DSM 27194</strain>
    </source>
</reference>
<keyword evidence="4" id="KW-0808">Transferase</keyword>
<keyword evidence="8" id="KW-0812">Transmembrane</keyword>
<dbReference type="Pfam" id="PF00072">
    <property type="entry name" value="Response_reg"/>
    <property type="match status" value="1"/>
</dbReference>
<keyword evidence="3 6" id="KW-0597">Phosphoprotein</keyword>
<feature type="transmembrane region" description="Helical" evidence="8">
    <location>
        <begin position="355"/>
        <end position="375"/>
    </location>
</feature>
<feature type="compositionally biased region" description="Polar residues" evidence="7">
    <location>
        <begin position="82"/>
        <end position="102"/>
    </location>
</feature>
<evidence type="ECO:0000259" key="10">
    <source>
        <dbReference type="PROSITE" id="PS50110"/>
    </source>
</evidence>
<gene>
    <name evidence="11" type="primary">CNHHK7_2</name>
    <name evidence="11" type="ORF">EHS24_007374</name>
</gene>
<feature type="domain" description="Histidine kinase" evidence="9">
    <location>
        <begin position="443"/>
        <end position="720"/>
    </location>
</feature>
<feature type="region of interest" description="Disordered" evidence="7">
    <location>
        <begin position="982"/>
        <end position="1025"/>
    </location>
</feature>
<dbReference type="SMART" id="SM00387">
    <property type="entry name" value="HATPase_c"/>
    <property type="match status" value="1"/>
</dbReference>
<dbReference type="SUPFAM" id="SSF55874">
    <property type="entry name" value="ATPase domain of HSP90 chaperone/DNA topoisomerase II/histidine kinase"/>
    <property type="match status" value="1"/>
</dbReference>
<dbReference type="GO" id="GO:0000155">
    <property type="term" value="F:phosphorelay sensor kinase activity"/>
    <property type="evidence" value="ECO:0007669"/>
    <property type="project" value="InterPro"/>
</dbReference>
<feature type="compositionally biased region" description="Basic residues" evidence="7">
    <location>
        <begin position="994"/>
        <end position="1006"/>
    </location>
</feature>
<feature type="region of interest" description="Disordered" evidence="7">
    <location>
        <begin position="1"/>
        <end position="137"/>
    </location>
</feature>
<evidence type="ECO:0000256" key="7">
    <source>
        <dbReference type="SAM" id="MobiDB-lite"/>
    </source>
</evidence>
<keyword evidence="5" id="KW-0418">Kinase</keyword>
<feature type="transmembrane region" description="Helical" evidence="8">
    <location>
        <begin position="266"/>
        <end position="288"/>
    </location>
</feature>
<feature type="transmembrane region" description="Helical" evidence="8">
    <location>
        <begin position="328"/>
        <end position="348"/>
    </location>
</feature>
<dbReference type="InterPro" id="IPR003661">
    <property type="entry name" value="HisK_dim/P_dom"/>
</dbReference>
<dbReference type="PROSITE" id="PS50109">
    <property type="entry name" value="HIS_KIN"/>
    <property type="match status" value="1"/>
</dbReference>
<dbReference type="InterPro" id="IPR005467">
    <property type="entry name" value="His_kinase_dom"/>
</dbReference>
<feature type="region of interest" description="Disordered" evidence="7">
    <location>
        <begin position="594"/>
        <end position="640"/>
    </location>
</feature>
<evidence type="ECO:0000313" key="11">
    <source>
        <dbReference type="EMBL" id="RSH82406.1"/>
    </source>
</evidence>
<comment type="catalytic activity">
    <reaction evidence="1">
        <text>ATP + protein L-histidine = ADP + protein N-phospho-L-histidine.</text>
        <dbReference type="EC" id="2.7.13.3"/>
    </reaction>
</comment>
<dbReference type="EC" id="2.7.13.3" evidence="2"/>
<dbReference type="OrthoDB" id="60033at2759"/>
<dbReference type="CDD" id="cd00082">
    <property type="entry name" value="HisKA"/>
    <property type="match status" value="1"/>
</dbReference>
<dbReference type="Gene3D" id="3.30.565.10">
    <property type="entry name" value="Histidine kinase-like ATPase, C-terminal domain"/>
    <property type="match status" value="1"/>
</dbReference>
<feature type="modified residue" description="4-aspartylphosphate" evidence="6">
    <location>
        <position position="831"/>
    </location>
</feature>
<dbReference type="Pfam" id="PF00512">
    <property type="entry name" value="HisKA"/>
    <property type="match status" value="1"/>
</dbReference>
<dbReference type="Gene3D" id="1.10.287.130">
    <property type="match status" value="1"/>
</dbReference>
<evidence type="ECO:0000256" key="8">
    <source>
        <dbReference type="SAM" id="Phobius"/>
    </source>
</evidence>
<evidence type="ECO:0000256" key="6">
    <source>
        <dbReference type="PROSITE-ProRule" id="PRU00169"/>
    </source>
</evidence>
<evidence type="ECO:0000256" key="3">
    <source>
        <dbReference type="ARBA" id="ARBA00022553"/>
    </source>
</evidence>
<name>A0A427XTY3_9TREE</name>